<accession>A0A6A5SGJ0</accession>
<keyword evidence="3" id="KW-1185">Reference proteome</keyword>
<dbReference type="EMBL" id="ML976096">
    <property type="protein sequence ID" value="KAF1938784.1"/>
    <property type="molecule type" value="Genomic_DNA"/>
</dbReference>
<feature type="region of interest" description="Disordered" evidence="1">
    <location>
        <begin position="112"/>
        <end position="136"/>
    </location>
</feature>
<evidence type="ECO:0000256" key="1">
    <source>
        <dbReference type="SAM" id="MobiDB-lite"/>
    </source>
</evidence>
<dbReference type="AlphaFoldDB" id="A0A6A5SGJ0"/>
<organism evidence="2 3">
    <name type="scientific">Clathrospora elynae</name>
    <dbReference type="NCBI Taxonomy" id="706981"/>
    <lineage>
        <taxon>Eukaryota</taxon>
        <taxon>Fungi</taxon>
        <taxon>Dikarya</taxon>
        <taxon>Ascomycota</taxon>
        <taxon>Pezizomycotina</taxon>
        <taxon>Dothideomycetes</taxon>
        <taxon>Pleosporomycetidae</taxon>
        <taxon>Pleosporales</taxon>
        <taxon>Diademaceae</taxon>
        <taxon>Clathrospora</taxon>
    </lineage>
</organism>
<feature type="compositionally biased region" description="Polar residues" evidence="1">
    <location>
        <begin position="174"/>
        <end position="189"/>
    </location>
</feature>
<feature type="region of interest" description="Disordered" evidence="1">
    <location>
        <begin position="170"/>
        <end position="221"/>
    </location>
</feature>
<gene>
    <name evidence="2" type="ORF">EJ02DRAFT_514304</name>
</gene>
<proteinExistence type="predicted"/>
<name>A0A6A5SGJ0_9PLEO</name>
<protein>
    <submittedName>
        <fullName evidence="2">Uncharacterized protein</fullName>
    </submittedName>
</protein>
<sequence length="221" mass="24631">MAQVPYSLLNISSQPVYQEYIALIRLPEDAPELGQEKKGSTGYVLYPGEIFCQAFWDKELGQRCGQRFNERAALSNHVKKFHKNYTCAGRPNGRPGYQAHLEAIAFYRNLLRPAPPPPEQVPNELPTRPAKGKDAPAPTIPVAPLALTEPIANTSETDLSRGRRPVVADRVLATQPNKHATNTSRTRSVSLRKRKQVSFAEEPVPDKLEVPLYKANNPKRG</sequence>
<evidence type="ECO:0000313" key="3">
    <source>
        <dbReference type="Proteomes" id="UP000800038"/>
    </source>
</evidence>
<evidence type="ECO:0000313" key="2">
    <source>
        <dbReference type="EMBL" id="KAF1938784.1"/>
    </source>
</evidence>
<dbReference type="Proteomes" id="UP000800038">
    <property type="component" value="Unassembled WGS sequence"/>
</dbReference>
<reference evidence="2" key="1">
    <citation type="journal article" date="2020" name="Stud. Mycol.">
        <title>101 Dothideomycetes genomes: a test case for predicting lifestyles and emergence of pathogens.</title>
        <authorList>
            <person name="Haridas S."/>
            <person name="Albert R."/>
            <person name="Binder M."/>
            <person name="Bloem J."/>
            <person name="Labutti K."/>
            <person name="Salamov A."/>
            <person name="Andreopoulos B."/>
            <person name="Baker S."/>
            <person name="Barry K."/>
            <person name="Bills G."/>
            <person name="Bluhm B."/>
            <person name="Cannon C."/>
            <person name="Castanera R."/>
            <person name="Culley D."/>
            <person name="Daum C."/>
            <person name="Ezra D."/>
            <person name="Gonzalez J."/>
            <person name="Henrissat B."/>
            <person name="Kuo A."/>
            <person name="Liang C."/>
            <person name="Lipzen A."/>
            <person name="Lutzoni F."/>
            <person name="Magnuson J."/>
            <person name="Mondo S."/>
            <person name="Nolan M."/>
            <person name="Ohm R."/>
            <person name="Pangilinan J."/>
            <person name="Park H.-J."/>
            <person name="Ramirez L."/>
            <person name="Alfaro M."/>
            <person name="Sun H."/>
            <person name="Tritt A."/>
            <person name="Yoshinaga Y."/>
            <person name="Zwiers L.-H."/>
            <person name="Turgeon B."/>
            <person name="Goodwin S."/>
            <person name="Spatafora J."/>
            <person name="Crous P."/>
            <person name="Grigoriev I."/>
        </authorList>
    </citation>
    <scope>NUCLEOTIDE SEQUENCE</scope>
    <source>
        <strain evidence="2">CBS 161.51</strain>
    </source>
</reference>